<name>A0A2A2LAD2_9BILA</name>
<protein>
    <submittedName>
        <fullName evidence="1">Uncharacterized protein</fullName>
    </submittedName>
</protein>
<dbReference type="EMBL" id="LIAE01006999">
    <property type="protein sequence ID" value="PAV83025.1"/>
    <property type="molecule type" value="Genomic_DNA"/>
</dbReference>
<organism evidence="1 2">
    <name type="scientific">Diploscapter pachys</name>
    <dbReference type="NCBI Taxonomy" id="2018661"/>
    <lineage>
        <taxon>Eukaryota</taxon>
        <taxon>Metazoa</taxon>
        <taxon>Ecdysozoa</taxon>
        <taxon>Nematoda</taxon>
        <taxon>Chromadorea</taxon>
        <taxon>Rhabditida</taxon>
        <taxon>Rhabditina</taxon>
        <taxon>Rhabditomorpha</taxon>
        <taxon>Rhabditoidea</taxon>
        <taxon>Rhabditidae</taxon>
        <taxon>Diploscapter</taxon>
    </lineage>
</organism>
<dbReference type="AlphaFoldDB" id="A0A2A2LAD2"/>
<sequence length="144" mass="16664">MGKILIKLVNDNSSEEKTLTSDFTDGLTLDKLIEEKIANAGWTNRNLVIKSTRLYDTDFNEFIDITMPLDTLTLADKQRFEIRLNKAVRYFSLVFFRDTPDPELENPEPPIPELPIQNCPIQNSTIQNWQIQNCPFQNSFRIGL</sequence>
<reference evidence="1 2" key="1">
    <citation type="journal article" date="2017" name="Curr. Biol.">
        <title>Genome architecture and evolution of a unichromosomal asexual nematode.</title>
        <authorList>
            <person name="Fradin H."/>
            <person name="Zegar C."/>
            <person name="Gutwein M."/>
            <person name="Lucas J."/>
            <person name="Kovtun M."/>
            <person name="Corcoran D."/>
            <person name="Baugh L.R."/>
            <person name="Kiontke K."/>
            <person name="Gunsalus K."/>
            <person name="Fitch D.H."/>
            <person name="Piano F."/>
        </authorList>
    </citation>
    <scope>NUCLEOTIDE SEQUENCE [LARGE SCALE GENOMIC DNA]</scope>
    <source>
        <strain evidence="1">PF1309</strain>
    </source>
</reference>
<comment type="caution">
    <text evidence="1">The sequence shown here is derived from an EMBL/GenBank/DDBJ whole genome shotgun (WGS) entry which is preliminary data.</text>
</comment>
<gene>
    <name evidence="1" type="ORF">WR25_24983</name>
</gene>
<keyword evidence="2" id="KW-1185">Reference proteome</keyword>
<evidence type="ECO:0000313" key="1">
    <source>
        <dbReference type="EMBL" id="PAV83025.1"/>
    </source>
</evidence>
<evidence type="ECO:0000313" key="2">
    <source>
        <dbReference type="Proteomes" id="UP000218231"/>
    </source>
</evidence>
<dbReference type="Proteomes" id="UP000218231">
    <property type="component" value="Unassembled WGS sequence"/>
</dbReference>
<proteinExistence type="predicted"/>
<accession>A0A2A2LAD2</accession>